<evidence type="ECO:0000313" key="3">
    <source>
        <dbReference type="WBParaSite" id="PDA_v2.g4119.t1"/>
    </source>
</evidence>
<reference evidence="3" key="1">
    <citation type="submission" date="2022-11" db="UniProtKB">
        <authorList>
            <consortium name="WormBaseParasite"/>
        </authorList>
    </citation>
    <scope>IDENTIFICATION</scope>
</reference>
<dbReference type="WBParaSite" id="PDA_v2.g4119.t1">
    <property type="protein sequence ID" value="PDA_v2.g4119.t1"/>
    <property type="gene ID" value="PDA_v2.g4119"/>
</dbReference>
<organism evidence="2 3">
    <name type="scientific">Panagrolaimus davidi</name>
    <dbReference type="NCBI Taxonomy" id="227884"/>
    <lineage>
        <taxon>Eukaryota</taxon>
        <taxon>Metazoa</taxon>
        <taxon>Ecdysozoa</taxon>
        <taxon>Nematoda</taxon>
        <taxon>Chromadorea</taxon>
        <taxon>Rhabditida</taxon>
        <taxon>Tylenchina</taxon>
        <taxon>Panagrolaimomorpha</taxon>
        <taxon>Panagrolaimoidea</taxon>
        <taxon>Panagrolaimidae</taxon>
        <taxon>Panagrolaimus</taxon>
    </lineage>
</organism>
<dbReference type="Pfam" id="PF00024">
    <property type="entry name" value="PAN_1"/>
    <property type="match status" value="1"/>
</dbReference>
<sequence length="142" mass="15743">MPEIIKICLIIFLYLFYSTFATSNFVHLIGYDILAEPSTTFSGVTDEDGCAEQCVTNTECIGFDYLNSDCTLLINVRNIVTNISACNYYIFDRTADTDFGDLNLTETDKLVYSNAYLNSSCPQGSTDDITQCSIAVTVRKGD</sequence>
<dbReference type="Proteomes" id="UP000887578">
    <property type="component" value="Unplaced"/>
</dbReference>
<dbReference type="SUPFAM" id="SSF57414">
    <property type="entry name" value="Hairpin loop containing domain-like"/>
    <property type="match status" value="1"/>
</dbReference>
<proteinExistence type="predicted"/>
<dbReference type="AlphaFoldDB" id="A0A914QRB5"/>
<name>A0A914QRB5_9BILA</name>
<dbReference type="InterPro" id="IPR003609">
    <property type="entry name" value="Pan_app"/>
</dbReference>
<protein>
    <submittedName>
        <fullName evidence="3">Apple domain-containing protein</fullName>
    </submittedName>
</protein>
<accession>A0A914QRB5</accession>
<keyword evidence="2" id="KW-1185">Reference proteome</keyword>
<evidence type="ECO:0000313" key="2">
    <source>
        <dbReference type="Proteomes" id="UP000887578"/>
    </source>
</evidence>
<evidence type="ECO:0000259" key="1">
    <source>
        <dbReference type="Pfam" id="PF00024"/>
    </source>
</evidence>
<feature type="domain" description="Apple" evidence="1">
    <location>
        <begin position="25"/>
        <end position="73"/>
    </location>
</feature>